<dbReference type="Proteomes" id="UP000236173">
    <property type="component" value="Unassembled WGS sequence"/>
</dbReference>
<feature type="transmembrane region" description="Helical" evidence="6">
    <location>
        <begin position="101"/>
        <end position="124"/>
    </location>
</feature>
<keyword evidence="4 6" id="KW-0472">Membrane</keyword>
<evidence type="ECO:0000256" key="1">
    <source>
        <dbReference type="ARBA" id="ARBA00004141"/>
    </source>
</evidence>
<evidence type="ECO:0000256" key="4">
    <source>
        <dbReference type="ARBA" id="ARBA00023136"/>
    </source>
</evidence>
<dbReference type="InterPro" id="IPR000292">
    <property type="entry name" value="For/NO2_transpt"/>
</dbReference>
<evidence type="ECO:0000256" key="6">
    <source>
        <dbReference type="SAM" id="Phobius"/>
    </source>
</evidence>
<dbReference type="GO" id="GO:0005886">
    <property type="term" value="C:plasma membrane"/>
    <property type="evidence" value="ECO:0007669"/>
    <property type="project" value="TreeGrafter"/>
</dbReference>
<sequence>MYVPPGEVLEQATQLGAKKATLSVKDMAVRGFLSSALLGYATALAFYASAVTHSPLVGALVFPVGFVMLNLLGLELVTGNFALLLLPLFQKRIGWGSVLRNWFIVYLAHIVGGLTLAYMIYVAWTHDGQKLSDPWVQRLVEVTEKKTLAYAALGAHGVWIAFVKAALCNWMVTLASFLGLTSKDTTGKIVAMWLPIFTFFALGFEHSVVNLFLIPAGILAGASVSVSDWWMWNQIPVTIGNIAGGALFTAGLLYWTYPVAEHIRGSINWQESQHSEHT</sequence>
<feature type="transmembrane region" description="Helical" evidence="6">
    <location>
        <begin position="192"/>
        <end position="218"/>
    </location>
</feature>
<accession>A0A2H5X9G8</accession>
<name>A0A2H5X9G8_9BACT</name>
<feature type="transmembrane region" description="Helical" evidence="6">
    <location>
        <begin position="28"/>
        <end position="48"/>
    </location>
</feature>
<comment type="similarity">
    <text evidence="5">Belongs to the FNT transporter (TC 1.A.16) family.</text>
</comment>
<keyword evidence="2 6" id="KW-0812">Transmembrane</keyword>
<evidence type="ECO:0000256" key="2">
    <source>
        <dbReference type="ARBA" id="ARBA00022692"/>
    </source>
</evidence>
<dbReference type="Pfam" id="PF01226">
    <property type="entry name" value="Form_Nir_trans"/>
    <property type="match status" value="1"/>
</dbReference>
<dbReference type="InterPro" id="IPR023271">
    <property type="entry name" value="Aquaporin-like"/>
</dbReference>
<evidence type="ECO:0000313" key="7">
    <source>
        <dbReference type="EMBL" id="GBC97829.1"/>
    </source>
</evidence>
<proteinExistence type="inferred from homology"/>
<gene>
    <name evidence="7" type="primary">focA</name>
    <name evidence="7" type="ORF">HRbin17_00324</name>
</gene>
<comment type="caution">
    <text evidence="7">The sequence shown here is derived from an EMBL/GenBank/DDBJ whole genome shotgun (WGS) entry which is preliminary data.</text>
</comment>
<comment type="subcellular location">
    <subcellularLocation>
        <location evidence="1">Membrane</location>
        <topology evidence="1">Multi-pass membrane protein</topology>
    </subcellularLocation>
</comment>
<dbReference type="Gene3D" id="1.20.1080.10">
    <property type="entry name" value="Glycerol uptake facilitator protein"/>
    <property type="match status" value="1"/>
</dbReference>
<dbReference type="GO" id="GO:0015499">
    <property type="term" value="F:formate transmembrane transporter activity"/>
    <property type="evidence" value="ECO:0007669"/>
    <property type="project" value="TreeGrafter"/>
</dbReference>
<evidence type="ECO:0000256" key="3">
    <source>
        <dbReference type="ARBA" id="ARBA00022989"/>
    </source>
</evidence>
<organism evidence="7 8">
    <name type="scientific">Candidatus Fervidibacter japonicus</name>
    <dbReference type="NCBI Taxonomy" id="2035412"/>
    <lineage>
        <taxon>Bacteria</taxon>
        <taxon>Candidatus Fervidibacterota</taxon>
        <taxon>Candidatus Fervidibacter</taxon>
    </lineage>
</organism>
<protein>
    <submittedName>
        <fullName evidence="7">Putative formate transporter 1</fullName>
    </submittedName>
</protein>
<feature type="transmembrane region" description="Helical" evidence="6">
    <location>
        <begin position="60"/>
        <end position="89"/>
    </location>
</feature>
<dbReference type="AlphaFoldDB" id="A0A2H5X9G8"/>
<evidence type="ECO:0000313" key="8">
    <source>
        <dbReference type="Proteomes" id="UP000236173"/>
    </source>
</evidence>
<feature type="transmembrane region" description="Helical" evidence="6">
    <location>
        <begin position="238"/>
        <end position="257"/>
    </location>
</feature>
<evidence type="ECO:0000256" key="5">
    <source>
        <dbReference type="ARBA" id="ARBA00049660"/>
    </source>
</evidence>
<dbReference type="PANTHER" id="PTHR30520">
    <property type="entry name" value="FORMATE TRANSPORTER-RELATED"/>
    <property type="match status" value="1"/>
</dbReference>
<dbReference type="PANTHER" id="PTHR30520:SF6">
    <property type="entry name" value="FORMATE_NITRATE FAMILY TRANSPORTER (EUROFUNG)"/>
    <property type="match status" value="1"/>
</dbReference>
<feature type="transmembrane region" description="Helical" evidence="6">
    <location>
        <begin position="158"/>
        <end position="180"/>
    </location>
</feature>
<dbReference type="EMBL" id="BEHT01000003">
    <property type="protein sequence ID" value="GBC97829.1"/>
    <property type="molecule type" value="Genomic_DNA"/>
</dbReference>
<reference evidence="8" key="1">
    <citation type="submission" date="2017-09" db="EMBL/GenBank/DDBJ databases">
        <title>Metaegenomics of thermophilic ammonia-oxidizing enrichment culture.</title>
        <authorList>
            <person name="Kato S."/>
            <person name="Suzuki K."/>
        </authorList>
    </citation>
    <scope>NUCLEOTIDE SEQUENCE [LARGE SCALE GENOMIC DNA]</scope>
</reference>
<keyword evidence="3 6" id="KW-1133">Transmembrane helix</keyword>